<protein>
    <submittedName>
        <fullName evidence="1">Uncharacterized protein</fullName>
    </submittedName>
</protein>
<reference evidence="1 2" key="1">
    <citation type="journal article" date="2018" name="PLoS ONE">
        <title>The draft genome of Kipferlia bialata reveals reductive genome evolution in fornicate parasites.</title>
        <authorList>
            <person name="Tanifuji G."/>
            <person name="Takabayashi S."/>
            <person name="Kume K."/>
            <person name="Takagi M."/>
            <person name="Nakayama T."/>
            <person name="Kamikawa R."/>
            <person name="Inagaki Y."/>
            <person name="Hashimoto T."/>
        </authorList>
    </citation>
    <scope>NUCLEOTIDE SEQUENCE [LARGE SCALE GENOMIC DNA]</scope>
    <source>
        <strain evidence="1">NY0173</strain>
    </source>
</reference>
<name>A0A9K3DDR3_9EUKA</name>
<accession>A0A9K3DDR3</accession>
<dbReference type="AlphaFoldDB" id="A0A9K3DDR3"/>
<feature type="non-terminal residue" evidence="1">
    <location>
        <position position="1"/>
    </location>
</feature>
<organism evidence="1 2">
    <name type="scientific">Kipferlia bialata</name>
    <dbReference type="NCBI Taxonomy" id="797122"/>
    <lineage>
        <taxon>Eukaryota</taxon>
        <taxon>Metamonada</taxon>
        <taxon>Carpediemonas-like organisms</taxon>
        <taxon>Kipferlia</taxon>
    </lineage>
</organism>
<comment type="caution">
    <text evidence="1">The sequence shown here is derived from an EMBL/GenBank/DDBJ whole genome shotgun (WGS) entry which is preliminary data.</text>
</comment>
<gene>
    <name evidence="1" type="ORF">KIPB_017179</name>
</gene>
<dbReference type="Proteomes" id="UP000265618">
    <property type="component" value="Unassembled WGS sequence"/>
</dbReference>
<keyword evidence="2" id="KW-1185">Reference proteome</keyword>
<evidence type="ECO:0000313" key="1">
    <source>
        <dbReference type="EMBL" id="GIQ93022.1"/>
    </source>
</evidence>
<proteinExistence type="predicted"/>
<sequence>PIITSDMIDDKTIFDVIVSDMSWDGWSDILVIVEADVSGYTAYHCKENYVDDGRAFSPVFDSCTHLSGVQSDTPVTIADIYGDMRPDIVGVVDSV</sequence>
<evidence type="ECO:0000313" key="2">
    <source>
        <dbReference type="Proteomes" id="UP000265618"/>
    </source>
</evidence>
<dbReference type="EMBL" id="BDIP01011217">
    <property type="protein sequence ID" value="GIQ93022.1"/>
    <property type="molecule type" value="Genomic_DNA"/>
</dbReference>
<feature type="non-terminal residue" evidence="1">
    <location>
        <position position="95"/>
    </location>
</feature>